<proteinExistence type="predicted"/>
<organism evidence="2 3">
    <name type="scientific">Rhizopogon vesiculosus</name>
    <dbReference type="NCBI Taxonomy" id="180088"/>
    <lineage>
        <taxon>Eukaryota</taxon>
        <taxon>Fungi</taxon>
        <taxon>Dikarya</taxon>
        <taxon>Basidiomycota</taxon>
        <taxon>Agaricomycotina</taxon>
        <taxon>Agaricomycetes</taxon>
        <taxon>Agaricomycetidae</taxon>
        <taxon>Boletales</taxon>
        <taxon>Suillineae</taxon>
        <taxon>Rhizopogonaceae</taxon>
        <taxon>Rhizopogon</taxon>
    </lineage>
</organism>
<evidence type="ECO:0000313" key="3">
    <source>
        <dbReference type="Proteomes" id="UP000183567"/>
    </source>
</evidence>
<feature type="non-terminal residue" evidence="2">
    <location>
        <position position="52"/>
    </location>
</feature>
<feature type="region of interest" description="Disordered" evidence="1">
    <location>
        <begin position="1"/>
        <end position="28"/>
    </location>
</feature>
<comment type="caution">
    <text evidence="2">The sequence shown here is derived from an EMBL/GenBank/DDBJ whole genome shotgun (WGS) entry which is preliminary data.</text>
</comment>
<evidence type="ECO:0000256" key="1">
    <source>
        <dbReference type="SAM" id="MobiDB-lite"/>
    </source>
</evidence>
<accession>A0A1J8R763</accession>
<keyword evidence="3" id="KW-1185">Reference proteome</keyword>
<sequence length="52" mass="5710">MRLSRPATTLRSRNSLKHAPEANASSSLVTQSGLCVNQADLHVLTFFRRGRG</sequence>
<protein>
    <submittedName>
        <fullName evidence="2">Uncharacterized protein</fullName>
    </submittedName>
</protein>
<gene>
    <name evidence="2" type="ORF">AZE42_10121</name>
</gene>
<dbReference type="AlphaFoldDB" id="A0A1J8R763"/>
<evidence type="ECO:0000313" key="2">
    <source>
        <dbReference type="EMBL" id="OJA17618.1"/>
    </source>
</evidence>
<dbReference type="EMBL" id="LVVM01001905">
    <property type="protein sequence ID" value="OJA17618.1"/>
    <property type="molecule type" value="Genomic_DNA"/>
</dbReference>
<reference evidence="2 3" key="1">
    <citation type="submission" date="2016-03" db="EMBL/GenBank/DDBJ databases">
        <title>Comparative genomics of the ectomycorrhizal sister species Rhizopogon vinicolor and Rhizopogon vesiculosus (Basidiomycota: Boletales) reveals a divergence of the mating type B locus.</title>
        <authorList>
            <person name="Mujic A.B."/>
            <person name="Kuo A."/>
            <person name="Tritt A."/>
            <person name="Lipzen A."/>
            <person name="Chen C."/>
            <person name="Johnson J."/>
            <person name="Sharma A."/>
            <person name="Barry K."/>
            <person name="Grigoriev I.V."/>
            <person name="Spatafora J.W."/>
        </authorList>
    </citation>
    <scope>NUCLEOTIDE SEQUENCE [LARGE SCALE GENOMIC DNA]</scope>
    <source>
        <strain evidence="2 3">AM-OR11-056</strain>
    </source>
</reference>
<dbReference type="Proteomes" id="UP000183567">
    <property type="component" value="Unassembled WGS sequence"/>
</dbReference>
<feature type="compositionally biased region" description="Polar residues" evidence="1">
    <location>
        <begin position="1"/>
        <end position="13"/>
    </location>
</feature>
<name>A0A1J8R763_9AGAM</name>